<name>A0ABW2K0H6_9BACI</name>
<evidence type="ECO:0000256" key="1">
    <source>
        <dbReference type="ARBA" id="ARBA00022801"/>
    </source>
</evidence>
<keyword evidence="1" id="KW-0378">Hydrolase</keyword>
<dbReference type="InterPro" id="IPR023365">
    <property type="entry name" value="Sortase_dom-sf"/>
</dbReference>
<evidence type="ECO:0000313" key="2">
    <source>
        <dbReference type="EMBL" id="MFC7320231.1"/>
    </source>
</evidence>
<protein>
    <submittedName>
        <fullName evidence="2">Class F sortase</fullName>
    </submittedName>
</protein>
<proteinExistence type="predicted"/>
<dbReference type="EMBL" id="JBHTBY010000004">
    <property type="protein sequence ID" value="MFC7320231.1"/>
    <property type="molecule type" value="Genomic_DNA"/>
</dbReference>
<dbReference type="Proteomes" id="UP001596494">
    <property type="component" value="Unassembled WGS sequence"/>
</dbReference>
<sequence length="219" mass="23463">MKPFLASIALGLLVFFISHQLLQDEPSEGARVLSSEESSKIEAEKNEPVVDNIETTNIEPHINNQPAQGVVPASLEIPSINVSASITPEGLTNSGGMEVPDNDVDVGWFEPGTKPGNKGNAVLAGHVDSYQGPAVFFELDELKAGDEVILTGTDGSVLTFTVREVIAYPRNEAPIETIFGSSDSRSLNLITCTGLFDSEAQTHQDRLVVYTELTDHKGA</sequence>
<dbReference type="CDD" id="cd05829">
    <property type="entry name" value="Sortase_F"/>
    <property type="match status" value="1"/>
</dbReference>
<dbReference type="InterPro" id="IPR042001">
    <property type="entry name" value="Sortase_F"/>
</dbReference>
<dbReference type="Pfam" id="PF04203">
    <property type="entry name" value="Sortase"/>
    <property type="match status" value="1"/>
</dbReference>
<evidence type="ECO:0000313" key="3">
    <source>
        <dbReference type="Proteomes" id="UP001596494"/>
    </source>
</evidence>
<organism evidence="2 3">
    <name type="scientific">Halobacillus campisalis</name>
    <dbReference type="NCBI Taxonomy" id="435909"/>
    <lineage>
        <taxon>Bacteria</taxon>
        <taxon>Bacillati</taxon>
        <taxon>Bacillota</taxon>
        <taxon>Bacilli</taxon>
        <taxon>Bacillales</taxon>
        <taxon>Bacillaceae</taxon>
        <taxon>Halobacillus</taxon>
    </lineage>
</organism>
<dbReference type="SUPFAM" id="SSF63817">
    <property type="entry name" value="Sortase"/>
    <property type="match status" value="1"/>
</dbReference>
<dbReference type="InterPro" id="IPR005754">
    <property type="entry name" value="Sortase"/>
</dbReference>
<dbReference type="Gene3D" id="2.40.260.10">
    <property type="entry name" value="Sortase"/>
    <property type="match status" value="1"/>
</dbReference>
<dbReference type="RefSeq" id="WP_289217123.1">
    <property type="nucleotide sequence ID" value="NZ_JAPVRC010000012.1"/>
</dbReference>
<comment type="caution">
    <text evidence="2">The sequence shown here is derived from an EMBL/GenBank/DDBJ whole genome shotgun (WGS) entry which is preliminary data.</text>
</comment>
<reference evidence="3" key="1">
    <citation type="journal article" date="2019" name="Int. J. Syst. Evol. Microbiol.">
        <title>The Global Catalogue of Microorganisms (GCM) 10K type strain sequencing project: providing services to taxonomists for standard genome sequencing and annotation.</title>
        <authorList>
            <consortium name="The Broad Institute Genomics Platform"/>
            <consortium name="The Broad Institute Genome Sequencing Center for Infectious Disease"/>
            <person name="Wu L."/>
            <person name="Ma J."/>
        </authorList>
    </citation>
    <scope>NUCLEOTIDE SEQUENCE [LARGE SCALE GENOMIC DNA]</scope>
    <source>
        <strain evidence="3">CCUG 73951</strain>
    </source>
</reference>
<accession>A0ABW2K0H6</accession>
<keyword evidence="3" id="KW-1185">Reference proteome</keyword>
<gene>
    <name evidence="2" type="ORF">ACFQMN_05025</name>
</gene>